<evidence type="ECO:0000313" key="3">
    <source>
        <dbReference type="EMBL" id="TWB87802.1"/>
    </source>
</evidence>
<evidence type="ECO:0000256" key="1">
    <source>
        <dbReference type="ARBA" id="ARBA00023002"/>
    </source>
</evidence>
<evidence type="ECO:0000313" key="4">
    <source>
        <dbReference type="Proteomes" id="UP000321304"/>
    </source>
</evidence>
<evidence type="ECO:0000259" key="2">
    <source>
        <dbReference type="SMART" id="SM00903"/>
    </source>
</evidence>
<gene>
    <name evidence="3" type="ORF">FBZ93_120100</name>
</gene>
<dbReference type="Pfam" id="PF01613">
    <property type="entry name" value="Flavin_Reduct"/>
    <property type="match status" value="1"/>
</dbReference>
<dbReference type="InterPro" id="IPR050268">
    <property type="entry name" value="NADH-dep_flavin_reductase"/>
</dbReference>
<accession>A0A560KX83</accession>
<dbReference type="OrthoDB" id="9789254at2"/>
<dbReference type="Gene3D" id="2.30.110.10">
    <property type="entry name" value="Electron Transport, Fmn-binding Protein, Chain A"/>
    <property type="match status" value="1"/>
</dbReference>
<dbReference type="InterPro" id="IPR012349">
    <property type="entry name" value="Split_barrel_FMN-bd"/>
</dbReference>
<protein>
    <submittedName>
        <fullName evidence="3">Flavin reductase/cob(II)yrinic acid a,c-diamide reductase</fullName>
    </submittedName>
</protein>
<feature type="domain" description="Flavin reductase like" evidence="2">
    <location>
        <begin position="18"/>
        <end position="163"/>
    </location>
</feature>
<dbReference type="Proteomes" id="UP000321304">
    <property type="component" value="Unassembled WGS sequence"/>
</dbReference>
<comment type="caution">
    <text evidence="3">The sequence shown here is derived from an EMBL/GenBank/DDBJ whole genome shotgun (WGS) entry which is preliminary data.</text>
</comment>
<proteinExistence type="predicted"/>
<sequence length="164" mass="17230">MDYQLITNQRAFWQAVGMRAIGTAVVTAQGPDGPAGFLALSTAHLSSEPPLMTVSIGRSTSALAAVLHSKHFAINFLAVGSEDLAAEFGGRGTRQGTDRFLLAEWTTMMSGAPTLEGAVGVIDCKLEDTIDRANTIIAVGRILCFASDSQRAPLVSFGGKFLGQ</sequence>
<dbReference type="EMBL" id="VITY01000020">
    <property type="protein sequence ID" value="TWB87802.1"/>
    <property type="molecule type" value="Genomic_DNA"/>
</dbReference>
<dbReference type="GO" id="GO:0042602">
    <property type="term" value="F:riboflavin reductase (NADPH) activity"/>
    <property type="evidence" value="ECO:0007669"/>
    <property type="project" value="TreeGrafter"/>
</dbReference>
<keyword evidence="1" id="KW-0560">Oxidoreductase</keyword>
<dbReference type="PANTHER" id="PTHR30466:SF1">
    <property type="entry name" value="FMN REDUCTASE (NADH) RUTF"/>
    <property type="match status" value="1"/>
</dbReference>
<reference evidence="3 4" key="1">
    <citation type="submission" date="2019-06" db="EMBL/GenBank/DDBJ databases">
        <title>Genomic Encyclopedia of Type Strains, Phase IV (KMG-V): Genome sequencing to study the core and pangenomes of soil and plant-associated prokaryotes.</title>
        <authorList>
            <person name="Whitman W."/>
        </authorList>
    </citation>
    <scope>NUCLEOTIDE SEQUENCE [LARGE SCALE GENOMIC DNA]</scope>
    <source>
        <strain evidence="3 4">BR 10355</strain>
    </source>
</reference>
<name>A0A560KX83_9BRAD</name>
<organism evidence="3 4">
    <name type="scientific">Bradyrhizobium macuxiense</name>
    <dbReference type="NCBI Taxonomy" id="1755647"/>
    <lineage>
        <taxon>Bacteria</taxon>
        <taxon>Pseudomonadati</taxon>
        <taxon>Pseudomonadota</taxon>
        <taxon>Alphaproteobacteria</taxon>
        <taxon>Hyphomicrobiales</taxon>
        <taxon>Nitrobacteraceae</taxon>
        <taxon>Bradyrhizobium</taxon>
    </lineage>
</organism>
<dbReference type="SUPFAM" id="SSF50475">
    <property type="entry name" value="FMN-binding split barrel"/>
    <property type="match status" value="1"/>
</dbReference>
<dbReference type="SMART" id="SM00903">
    <property type="entry name" value="Flavin_Reduct"/>
    <property type="match status" value="1"/>
</dbReference>
<dbReference type="InterPro" id="IPR002563">
    <property type="entry name" value="Flavin_Rdtase-like_dom"/>
</dbReference>
<keyword evidence="4" id="KW-1185">Reference proteome</keyword>
<dbReference type="GO" id="GO:0010181">
    <property type="term" value="F:FMN binding"/>
    <property type="evidence" value="ECO:0007669"/>
    <property type="project" value="InterPro"/>
</dbReference>
<dbReference type="PANTHER" id="PTHR30466">
    <property type="entry name" value="FLAVIN REDUCTASE"/>
    <property type="match status" value="1"/>
</dbReference>
<dbReference type="RefSeq" id="WP_146992331.1">
    <property type="nucleotide sequence ID" value="NZ_VITY01000020.1"/>
</dbReference>
<dbReference type="AlphaFoldDB" id="A0A560KX83"/>